<evidence type="ECO:0000313" key="5">
    <source>
        <dbReference type="EMBL" id="ORX63032.1"/>
    </source>
</evidence>
<dbReference type="PANTHER" id="PTHR12103">
    <property type="entry name" value="5'-NUCLEOTIDASE DOMAIN-CONTAINING"/>
    <property type="match status" value="1"/>
</dbReference>
<proteinExistence type="inferred from homology"/>
<gene>
    <name evidence="5" type="ORF">DM01DRAFT_1360902</name>
</gene>
<dbReference type="EMBL" id="MCGT01000001">
    <property type="protein sequence ID" value="ORX63032.1"/>
    <property type="molecule type" value="Genomic_DNA"/>
</dbReference>
<evidence type="ECO:0000256" key="1">
    <source>
        <dbReference type="ARBA" id="ARBA00009589"/>
    </source>
</evidence>
<evidence type="ECO:0000256" key="2">
    <source>
        <dbReference type="ARBA" id="ARBA00022723"/>
    </source>
</evidence>
<dbReference type="GO" id="GO:0008253">
    <property type="term" value="F:5'-nucleotidase activity"/>
    <property type="evidence" value="ECO:0007669"/>
    <property type="project" value="TreeGrafter"/>
</dbReference>
<protein>
    <submittedName>
        <fullName evidence="5">HAD-superfamily hydrolase</fullName>
    </submittedName>
</protein>
<name>A0A1X2GYE1_9FUNG</name>
<evidence type="ECO:0000256" key="3">
    <source>
        <dbReference type="ARBA" id="ARBA00022801"/>
    </source>
</evidence>
<keyword evidence="4" id="KW-0460">Magnesium</keyword>
<reference evidence="5 6" key="1">
    <citation type="submission" date="2016-07" db="EMBL/GenBank/DDBJ databases">
        <title>Pervasive Adenine N6-methylation of Active Genes in Fungi.</title>
        <authorList>
            <consortium name="DOE Joint Genome Institute"/>
            <person name="Mondo S.J."/>
            <person name="Dannebaum R.O."/>
            <person name="Kuo R.C."/>
            <person name="Labutti K."/>
            <person name="Haridas S."/>
            <person name="Kuo A."/>
            <person name="Salamov A."/>
            <person name="Ahrendt S.R."/>
            <person name="Lipzen A."/>
            <person name="Sullivan W."/>
            <person name="Andreopoulos W.B."/>
            <person name="Clum A."/>
            <person name="Lindquist E."/>
            <person name="Daum C."/>
            <person name="Ramamoorthy G.K."/>
            <person name="Gryganskyi A."/>
            <person name="Culley D."/>
            <person name="Magnuson J.K."/>
            <person name="James T.Y."/>
            <person name="O'Malley M.A."/>
            <person name="Stajich J.E."/>
            <person name="Spatafora J.W."/>
            <person name="Visel A."/>
            <person name="Grigoriev I.V."/>
        </authorList>
    </citation>
    <scope>NUCLEOTIDE SEQUENCE [LARGE SCALE GENOMIC DNA]</scope>
    <source>
        <strain evidence="5 6">NRRL 3301</strain>
    </source>
</reference>
<keyword evidence="3 5" id="KW-0378">Hydrolase</keyword>
<dbReference type="SUPFAM" id="SSF56784">
    <property type="entry name" value="HAD-like"/>
    <property type="match status" value="1"/>
</dbReference>
<dbReference type="InterPro" id="IPR036412">
    <property type="entry name" value="HAD-like_sf"/>
</dbReference>
<dbReference type="InterPro" id="IPR008380">
    <property type="entry name" value="HAD-SF_hydro_IG_5-nucl"/>
</dbReference>
<dbReference type="Proteomes" id="UP000242146">
    <property type="component" value="Unassembled WGS sequence"/>
</dbReference>
<sequence length="412" mass="48320">MFRYPKAIKDFQYDPNFAIRGLHYDYNNGWLMKIDNMGNIQLNTVHVGREPIHNKDEVIAQHHGLHISPDYLDENMFQLNDMFSLPQACILSDVLQYFRDNNMVFHPRYLCDDVSQAARILHTGTNIWSTHGYGGRLHATINRDVSRYLDPSSKLVTFLTKLRQRGKKIFLMTNSTLPFIDVGMTFLTSCKDWRDLFDVVIVSSRKPDFYHSRRPFRRTTEPTWGNVDALEPGEVYQSGNLNDFSRLTGWKGQKVLYFGDHIFSDLIDPTGAIIPELEREINIRNTASYRHTLSWLMRLERLLNEAQNLDLVTDRSQDLQQLVEEWRHERMLLRLELKVVFNRHFGSVFRTNANPTMFSQKMGRFADIYTSQLCNMDQVPRDFVFFPSRTYLPHESVVESLVDTGKIIHPFR</sequence>
<dbReference type="InterPro" id="IPR023214">
    <property type="entry name" value="HAD_sf"/>
</dbReference>
<organism evidence="5 6">
    <name type="scientific">Hesseltinella vesiculosa</name>
    <dbReference type="NCBI Taxonomy" id="101127"/>
    <lineage>
        <taxon>Eukaryota</taxon>
        <taxon>Fungi</taxon>
        <taxon>Fungi incertae sedis</taxon>
        <taxon>Mucoromycota</taxon>
        <taxon>Mucoromycotina</taxon>
        <taxon>Mucoromycetes</taxon>
        <taxon>Mucorales</taxon>
        <taxon>Cunninghamellaceae</taxon>
        <taxon>Hesseltinella</taxon>
    </lineage>
</organism>
<comment type="caution">
    <text evidence="5">The sequence shown here is derived from an EMBL/GenBank/DDBJ whole genome shotgun (WGS) entry which is preliminary data.</text>
</comment>
<evidence type="ECO:0000256" key="4">
    <source>
        <dbReference type="ARBA" id="ARBA00022842"/>
    </source>
</evidence>
<dbReference type="OrthoDB" id="8062037at2759"/>
<keyword evidence="6" id="KW-1185">Reference proteome</keyword>
<dbReference type="Gene3D" id="3.40.50.1000">
    <property type="entry name" value="HAD superfamily/HAD-like"/>
    <property type="match status" value="1"/>
</dbReference>
<dbReference type="NCBIfam" id="TIGR02244">
    <property type="entry name" value="HAD-IG-Ncltidse"/>
    <property type="match status" value="1"/>
</dbReference>
<dbReference type="Pfam" id="PF05761">
    <property type="entry name" value="5_nucleotid"/>
    <property type="match status" value="1"/>
</dbReference>
<dbReference type="GO" id="GO:0046872">
    <property type="term" value="F:metal ion binding"/>
    <property type="evidence" value="ECO:0007669"/>
    <property type="project" value="UniProtKB-KW"/>
</dbReference>
<dbReference type="AlphaFoldDB" id="A0A1X2GYE1"/>
<evidence type="ECO:0000313" key="6">
    <source>
        <dbReference type="Proteomes" id="UP000242146"/>
    </source>
</evidence>
<accession>A0A1X2GYE1</accession>
<keyword evidence="2" id="KW-0479">Metal-binding</keyword>
<dbReference type="PANTHER" id="PTHR12103:SF12">
    <property type="entry name" value="FI20020P1"/>
    <property type="match status" value="1"/>
</dbReference>
<comment type="similarity">
    <text evidence="1">Belongs to the 5'(3')-deoxyribonucleotidase family.</text>
</comment>